<dbReference type="EMBL" id="CM042027">
    <property type="protein sequence ID" value="KAI3802127.1"/>
    <property type="molecule type" value="Genomic_DNA"/>
</dbReference>
<dbReference type="Proteomes" id="UP001056120">
    <property type="component" value="Linkage Group LG10"/>
</dbReference>
<reference evidence="2" key="1">
    <citation type="journal article" date="2022" name="Mol. Ecol. Resour.">
        <title>The genomes of chicory, endive, great burdock and yacon provide insights into Asteraceae palaeo-polyploidization history and plant inulin production.</title>
        <authorList>
            <person name="Fan W."/>
            <person name="Wang S."/>
            <person name="Wang H."/>
            <person name="Wang A."/>
            <person name="Jiang F."/>
            <person name="Liu H."/>
            <person name="Zhao H."/>
            <person name="Xu D."/>
            <person name="Zhang Y."/>
        </authorList>
    </citation>
    <scope>NUCLEOTIDE SEQUENCE [LARGE SCALE GENOMIC DNA]</scope>
    <source>
        <strain evidence="2">cv. Yunnan</strain>
    </source>
</reference>
<accession>A0ACB9I2X5</accession>
<sequence length="145" mass="16488">MRSKPIPSSLMKSSFVFISNPNLKWTIFSIAMYVGSERRRYVIPTQFLSLLKKVEEVFGFQMTGYLIISCDVSFFMFKVLARDDNGNGFSTLDLDDFAAMLVDLVIDSSTHCEDYYSSSCHSFTPLLQKAKIVDYDGDVVNKLKC</sequence>
<comment type="caution">
    <text evidence="1">The sequence shown here is derived from an EMBL/GenBank/DDBJ whole genome shotgun (WGS) entry which is preliminary data.</text>
</comment>
<keyword evidence="2" id="KW-1185">Reference proteome</keyword>
<protein>
    <submittedName>
        <fullName evidence="1">Uncharacterized protein</fullName>
    </submittedName>
</protein>
<evidence type="ECO:0000313" key="2">
    <source>
        <dbReference type="Proteomes" id="UP001056120"/>
    </source>
</evidence>
<name>A0ACB9I2X5_9ASTR</name>
<proteinExistence type="predicted"/>
<gene>
    <name evidence="1" type="ORF">L1987_30253</name>
</gene>
<organism evidence="1 2">
    <name type="scientific">Smallanthus sonchifolius</name>
    <dbReference type="NCBI Taxonomy" id="185202"/>
    <lineage>
        <taxon>Eukaryota</taxon>
        <taxon>Viridiplantae</taxon>
        <taxon>Streptophyta</taxon>
        <taxon>Embryophyta</taxon>
        <taxon>Tracheophyta</taxon>
        <taxon>Spermatophyta</taxon>
        <taxon>Magnoliopsida</taxon>
        <taxon>eudicotyledons</taxon>
        <taxon>Gunneridae</taxon>
        <taxon>Pentapetalae</taxon>
        <taxon>asterids</taxon>
        <taxon>campanulids</taxon>
        <taxon>Asterales</taxon>
        <taxon>Asteraceae</taxon>
        <taxon>Asteroideae</taxon>
        <taxon>Heliantheae alliance</taxon>
        <taxon>Millerieae</taxon>
        <taxon>Smallanthus</taxon>
    </lineage>
</organism>
<reference evidence="1 2" key="2">
    <citation type="journal article" date="2022" name="Mol. Ecol. Resour.">
        <title>The genomes of chicory, endive, great burdock and yacon provide insights into Asteraceae paleo-polyploidization history and plant inulin production.</title>
        <authorList>
            <person name="Fan W."/>
            <person name="Wang S."/>
            <person name="Wang H."/>
            <person name="Wang A."/>
            <person name="Jiang F."/>
            <person name="Liu H."/>
            <person name="Zhao H."/>
            <person name="Xu D."/>
            <person name="Zhang Y."/>
        </authorList>
    </citation>
    <scope>NUCLEOTIDE SEQUENCE [LARGE SCALE GENOMIC DNA]</scope>
    <source>
        <strain evidence="2">cv. Yunnan</strain>
        <tissue evidence="1">Leaves</tissue>
    </source>
</reference>
<evidence type="ECO:0000313" key="1">
    <source>
        <dbReference type="EMBL" id="KAI3802127.1"/>
    </source>
</evidence>